<gene>
    <name evidence="4" type="primary">hypE</name>
    <name evidence="4" type="ORF">QCO44_09890</name>
</gene>
<dbReference type="EMBL" id="JARVLH010000006">
    <property type="protein sequence ID" value="MEX5285932.1"/>
    <property type="molecule type" value="Genomic_DNA"/>
</dbReference>
<feature type="domain" description="PurM-like N-terminal" evidence="2">
    <location>
        <begin position="38"/>
        <end position="149"/>
    </location>
</feature>
<feature type="domain" description="PurM-like C-terminal" evidence="3">
    <location>
        <begin position="160"/>
        <end position="307"/>
    </location>
</feature>
<dbReference type="Gene3D" id="3.90.650.10">
    <property type="entry name" value="PurM-like C-terminal domain"/>
    <property type="match status" value="1"/>
</dbReference>
<dbReference type="Pfam" id="PF02769">
    <property type="entry name" value="AIRS_C"/>
    <property type="match status" value="1"/>
</dbReference>
<dbReference type="Pfam" id="PF00586">
    <property type="entry name" value="AIRS"/>
    <property type="match status" value="1"/>
</dbReference>
<evidence type="ECO:0000313" key="4">
    <source>
        <dbReference type="EMBL" id="MEX5285932.1"/>
    </source>
</evidence>
<dbReference type="InterPro" id="IPR010918">
    <property type="entry name" value="PurM-like_C_dom"/>
</dbReference>
<comment type="similarity">
    <text evidence="1">Belongs to the HypE family.</text>
</comment>
<dbReference type="InterPro" id="IPR016188">
    <property type="entry name" value="PurM-like_N"/>
</dbReference>
<dbReference type="SUPFAM" id="SSF56042">
    <property type="entry name" value="PurM C-terminal domain-like"/>
    <property type="match status" value="1"/>
</dbReference>
<evidence type="ECO:0000259" key="2">
    <source>
        <dbReference type="Pfam" id="PF00586"/>
    </source>
</evidence>
<proteinExistence type="inferred from homology"/>
<dbReference type="InterPro" id="IPR036921">
    <property type="entry name" value="PurM-like_N_sf"/>
</dbReference>
<dbReference type="SUPFAM" id="SSF55326">
    <property type="entry name" value="PurM N-terminal domain-like"/>
    <property type="match status" value="1"/>
</dbReference>
<dbReference type="PANTHER" id="PTHR30303">
    <property type="entry name" value="HYDROGENASE ISOENZYMES FORMATION PROTEIN HYPE"/>
    <property type="match status" value="1"/>
</dbReference>
<accession>A0ABV3X6W4</accession>
<evidence type="ECO:0000256" key="1">
    <source>
        <dbReference type="ARBA" id="ARBA00006243"/>
    </source>
</evidence>
<evidence type="ECO:0000313" key="5">
    <source>
        <dbReference type="Proteomes" id="UP001559623"/>
    </source>
</evidence>
<keyword evidence="5" id="KW-1185">Reference proteome</keyword>
<protein>
    <submittedName>
        <fullName evidence="4">Hydrogenase expression/formation protein HypE</fullName>
    </submittedName>
</protein>
<dbReference type="NCBIfam" id="TIGR02124">
    <property type="entry name" value="hypE"/>
    <property type="match status" value="1"/>
</dbReference>
<dbReference type="Gene3D" id="3.30.1330.10">
    <property type="entry name" value="PurM-like, N-terminal domain"/>
    <property type="match status" value="1"/>
</dbReference>
<dbReference type="PIRSF" id="PIRSF005644">
    <property type="entry name" value="Hdrgns_mtr_HypE"/>
    <property type="match status" value="1"/>
</dbReference>
<reference evidence="4 5" key="1">
    <citation type="submission" date="2023-04" db="EMBL/GenBank/DDBJ databases">
        <title>Genome Sequence of Selenomonas sputigena ATCC 33150.</title>
        <authorList>
            <person name="Miller D.P."/>
            <person name="Anvari S."/>
            <person name="Polson S.W."/>
            <person name="Macdonald M."/>
            <person name="Mcdowell J.V."/>
        </authorList>
    </citation>
    <scope>NUCLEOTIDE SEQUENCE [LARGE SCALE GENOMIC DNA]</scope>
    <source>
        <strain evidence="4 5">ATCC 33150</strain>
    </source>
</reference>
<dbReference type="InterPro" id="IPR036676">
    <property type="entry name" value="PurM-like_C_sf"/>
</dbReference>
<dbReference type="PANTHER" id="PTHR30303:SF0">
    <property type="entry name" value="CARBAMOYL DEHYDRATASE HYPE"/>
    <property type="match status" value="1"/>
</dbReference>
<dbReference type="Proteomes" id="UP001559623">
    <property type="component" value="Unassembled WGS sequence"/>
</dbReference>
<sequence length="334" mass="34934">MENEKISLAHGAGGELSRLLMESVILPEFGNDFLQQMHDGAVLTLGPNIAFTTDSFVVAPRFFPGGDIGKLAVCGTVNDLAVTGAVPRYISCSLILEEGLEMEELRRVLRSMRLAADEAGVAIVTGDTKVVGKGAVDGVYINTAGLGEIEGEAMAPQRVRPGMDVVLSGTLGDHAATVMAERHGIEIPQSLQSDCAPLGALASAMRRAAPSLACMRDATRGGAAAVLNEIAAAAKVGIIIEEEALPVREEVEGIAAFLGFDPLELANEGKIIAFCAPEDTEAVLSAMRRERYGENACCIGRTTAEEPGIVAMETAFGGLRIVDMPSGAIVPRIC</sequence>
<organism evidence="4 5">
    <name type="scientific">Selenomonas sputigena</name>
    <dbReference type="NCBI Taxonomy" id="69823"/>
    <lineage>
        <taxon>Bacteria</taxon>
        <taxon>Bacillati</taxon>
        <taxon>Bacillota</taxon>
        <taxon>Negativicutes</taxon>
        <taxon>Selenomonadales</taxon>
        <taxon>Selenomonadaceae</taxon>
        <taxon>Selenomonas</taxon>
    </lineage>
</organism>
<dbReference type="RefSeq" id="WP_368847653.1">
    <property type="nucleotide sequence ID" value="NZ_CP194411.1"/>
</dbReference>
<dbReference type="CDD" id="cd02197">
    <property type="entry name" value="HypE"/>
    <property type="match status" value="1"/>
</dbReference>
<comment type="caution">
    <text evidence="4">The sequence shown here is derived from an EMBL/GenBank/DDBJ whole genome shotgun (WGS) entry which is preliminary data.</text>
</comment>
<name>A0ABV3X6W4_9FIRM</name>
<evidence type="ECO:0000259" key="3">
    <source>
        <dbReference type="Pfam" id="PF02769"/>
    </source>
</evidence>
<dbReference type="InterPro" id="IPR011854">
    <property type="entry name" value="HypE"/>
</dbReference>